<evidence type="ECO:0000256" key="1">
    <source>
        <dbReference type="SAM" id="MobiDB-lite"/>
    </source>
</evidence>
<feature type="compositionally biased region" description="Polar residues" evidence="1">
    <location>
        <begin position="106"/>
        <end position="117"/>
    </location>
</feature>
<dbReference type="AlphaFoldDB" id="A0A9P4Y7H3"/>
<dbReference type="RefSeq" id="XP_040778924.1">
    <property type="nucleotide sequence ID" value="XM_040923257.1"/>
</dbReference>
<sequence>MLEIGISLIAVNLPSLWMLFTSVTPEKVIRSIRSVISLGSLRSRGSSRGDVDNVAGKASTAGSTRPSESSGRLRNDVEAQKAEVYATPDEIRPHQEELGNGVHIHSTVSIHHQPSEK</sequence>
<gene>
    <name evidence="2" type="ORF">M406DRAFT_355783</name>
</gene>
<feature type="compositionally biased region" description="Polar residues" evidence="1">
    <location>
        <begin position="60"/>
        <end position="70"/>
    </location>
</feature>
<dbReference type="EMBL" id="MU032346">
    <property type="protein sequence ID" value="KAF3767963.1"/>
    <property type="molecule type" value="Genomic_DNA"/>
</dbReference>
<accession>A0A9P4Y7H3</accession>
<feature type="compositionally biased region" description="Basic and acidic residues" evidence="1">
    <location>
        <begin position="71"/>
        <end position="81"/>
    </location>
</feature>
<feature type="region of interest" description="Disordered" evidence="1">
    <location>
        <begin position="42"/>
        <end position="117"/>
    </location>
</feature>
<reference evidence="2" key="1">
    <citation type="journal article" date="2020" name="Phytopathology">
        <title>Genome sequence of the chestnut blight fungus Cryphonectria parasitica EP155: A fundamental resource for an archetypical invasive plant pathogen.</title>
        <authorList>
            <person name="Crouch J.A."/>
            <person name="Dawe A."/>
            <person name="Aerts A."/>
            <person name="Barry K."/>
            <person name="Churchill A.C.L."/>
            <person name="Grimwood J."/>
            <person name="Hillman B."/>
            <person name="Milgroom M.G."/>
            <person name="Pangilinan J."/>
            <person name="Smith M."/>
            <person name="Salamov A."/>
            <person name="Schmutz J."/>
            <person name="Yadav J."/>
            <person name="Grigoriev I.V."/>
            <person name="Nuss D."/>
        </authorList>
    </citation>
    <scope>NUCLEOTIDE SEQUENCE</scope>
    <source>
        <strain evidence="2">EP155</strain>
    </source>
</reference>
<dbReference type="GeneID" id="63840386"/>
<proteinExistence type="predicted"/>
<keyword evidence="3" id="KW-1185">Reference proteome</keyword>
<evidence type="ECO:0000313" key="2">
    <source>
        <dbReference type="EMBL" id="KAF3767963.1"/>
    </source>
</evidence>
<evidence type="ECO:0000313" key="3">
    <source>
        <dbReference type="Proteomes" id="UP000803844"/>
    </source>
</evidence>
<name>A0A9P4Y7H3_CRYP1</name>
<protein>
    <submittedName>
        <fullName evidence="2">Uncharacterized protein</fullName>
    </submittedName>
</protein>
<organism evidence="2 3">
    <name type="scientific">Cryphonectria parasitica (strain ATCC 38755 / EP155)</name>
    <dbReference type="NCBI Taxonomy" id="660469"/>
    <lineage>
        <taxon>Eukaryota</taxon>
        <taxon>Fungi</taxon>
        <taxon>Dikarya</taxon>
        <taxon>Ascomycota</taxon>
        <taxon>Pezizomycotina</taxon>
        <taxon>Sordariomycetes</taxon>
        <taxon>Sordariomycetidae</taxon>
        <taxon>Diaporthales</taxon>
        <taxon>Cryphonectriaceae</taxon>
        <taxon>Cryphonectria-Endothia species complex</taxon>
        <taxon>Cryphonectria</taxon>
    </lineage>
</organism>
<comment type="caution">
    <text evidence="2">The sequence shown here is derived from an EMBL/GenBank/DDBJ whole genome shotgun (WGS) entry which is preliminary data.</text>
</comment>
<dbReference type="OrthoDB" id="5393606at2759"/>
<dbReference type="Proteomes" id="UP000803844">
    <property type="component" value="Unassembled WGS sequence"/>
</dbReference>